<feature type="transmembrane region" description="Helical" evidence="7">
    <location>
        <begin position="276"/>
        <end position="296"/>
    </location>
</feature>
<dbReference type="SUPFAM" id="SSF52540">
    <property type="entry name" value="P-loop containing nucleoside triphosphate hydrolases"/>
    <property type="match status" value="1"/>
</dbReference>
<dbReference type="Gene3D" id="3.40.50.300">
    <property type="entry name" value="P-loop containing nucleotide triphosphate hydrolases"/>
    <property type="match status" value="1"/>
</dbReference>
<keyword evidence="2 7" id="KW-0812">Transmembrane</keyword>
<dbReference type="GO" id="GO:0005524">
    <property type="term" value="F:ATP binding"/>
    <property type="evidence" value="ECO:0007669"/>
    <property type="project" value="UniProtKB-KW"/>
</dbReference>
<dbReference type="GO" id="GO:0005886">
    <property type="term" value="C:plasma membrane"/>
    <property type="evidence" value="ECO:0007669"/>
    <property type="project" value="UniProtKB-SubCell"/>
</dbReference>
<accession>A0A8J2ZEY5</accession>
<feature type="transmembrane region" description="Helical" evidence="7">
    <location>
        <begin position="247"/>
        <end position="270"/>
    </location>
</feature>
<dbReference type="Pfam" id="PF00005">
    <property type="entry name" value="ABC_tran"/>
    <property type="match status" value="1"/>
</dbReference>
<keyword evidence="3" id="KW-0547">Nucleotide-binding</keyword>
<feature type="transmembrane region" description="Helical" evidence="7">
    <location>
        <begin position="165"/>
        <end position="184"/>
    </location>
</feature>
<dbReference type="PROSITE" id="PS50929">
    <property type="entry name" value="ABC_TM1F"/>
    <property type="match status" value="1"/>
</dbReference>
<evidence type="ECO:0000256" key="3">
    <source>
        <dbReference type="ARBA" id="ARBA00022741"/>
    </source>
</evidence>
<feature type="domain" description="ABC transmembrane type-1" evidence="9">
    <location>
        <begin position="21"/>
        <end position="305"/>
    </location>
</feature>
<dbReference type="Proteomes" id="UP000597507">
    <property type="component" value="Unassembled WGS sequence"/>
</dbReference>
<keyword evidence="4" id="KW-0067">ATP-binding</keyword>
<evidence type="ECO:0000256" key="6">
    <source>
        <dbReference type="ARBA" id="ARBA00023136"/>
    </source>
</evidence>
<reference evidence="10 11" key="1">
    <citation type="journal article" date="2014" name="Int. J. Syst. Evol. Microbiol.">
        <title>Complete genome sequence of Corynebacterium casei LMG S-19264T (=DSM 44701T), isolated from a smear-ripened cheese.</title>
        <authorList>
            <consortium name="US DOE Joint Genome Institute (JGI-PGF)"/>
            <person name="Walter F."/>
            <person name="Albersmeier A."/>
            <person name="Kalinowski J."/>
            <person name="Ruckert C."/>
        </authorList>
    </citation>
    <scope>NUCLEOTIDE SEQUENCE [LARGE SCALE GENOMIC DNA]</scope>
    <source>
        <strain evidence="10 11">CGMCC 1.16330</strain>
    </source>
</reference>
<dbReference type="PANTHER" id="PTHR24221:SF654">
    <property type="entry name" value="ATP-BINDING CASSETTE SUB-FAMILY B MEMBER 6"/>
    <property type="match status" value="1"/>
</dbReference>
<evidence type="ECO:0000256" key="2">
    <source>
        <dbReference type="ARBA" id="ARBA00022692"/>
    </source>
</evidence>
<comment type="caution">
    <text evidence="10">The sequence shown here is derived from an EMBL/GenBank/DDBJ whole genome shotgun (WGS) entry which is preliminary data.</text>
</comment>
<keyword evidence="11" id="KW-1185">Reference proteome</keyword>
<name>A0A8J2ZEY5_9PROT</name>
<dbReference type="SUPFAM" id="SSF90123">
    <property type="entry name" value="ABC transporter transmembrane region"/>
    <property type="match status" value="1"/>
</dbReference>
<feature type="transmembrane region" description="Helical" evidence="7">
    <location>
        <begin position="20"/>
        <end position="46"/>
    </location>
</feature>
<dbReference type="InterPro" id="IPR017871">
    <property type="entry name" value="ABC_transporter-like_CS"/>
</dbReference>
<organism evidence="10 11">
    <name type="scientific">Caldovatus sediminis</name>
    <dbReference type="NCBI Taxonomy" id="2041189"/>
    <lineage>
        <taxon>Bacteria</taxon>
        <taxon>Pseudomonadati</taxon>
        <taxon>Pseudomonadota</taxon>
        <taxon>Alphaproteobacteria</taxon>
        <taxon>Acetobacterales</taxon>
        <taxon>Roseomonadaceae</taxon>
        <taxon>Caldovatus</taxon>
    </lineage>
</organism>
<dbReference type="PROSITE" id="PS50893">
    <property type="entry name" value="ABC_TRANSPORTER_2"/>
    <property type="match status" value="1"/>
</dbReference>
<evidence type="ECO:0000313" key="11">
    <source>
        <dbReference type="Proteomes" id="UP000597507"/>
    </source>
</evidence>
<dbReference type="GO" id="GO:0045454">
    <property type="term" value="P:cell redox homeostasis"/>
    <property type="evidence" value="ECO:0007669"/>
    <property type="project" value="InterPro"/>
</dbReference>
<evidence type="ECO:0000259" key="9">
    <source>
        <dbReference type="PROSITE" id="PS50929"/>
    </source>
</evidence>
<feature type="domain" description="ABC transporter" evidence="8">
    <location>
        <begin position="339"/>
        <end position="555"/>
    </location>
</feature>
<dbReference type="PROSITE" id="PS00211">
    <property type="entry name" value="ABC_TRANSPORTER_1"/>
    <property type="match status" value="1"/>
</dbReference>
<keyword evidence="6 7" id="KW-0472">Membrane</keyword>
<dbReference type="InterPro" id="IPR003593">
    <property type="entry name" value="AAA+_ATPase"/>
</dbReference>
<evidence type="ECO:0000256" key="1">
    <source>
        <dbReference type="ARBA" id="ARBA00004651"/>
    </source>
</evidence>
<dbReference type="RefSeq" id="WP_188903186.1">
    <property type="nucleotide sequence ID" value="NZ_BMKS01000016.1"/>
</dbReference>
<sequence>MRRDLARVLAELWRGHAGRLAGGAAVAVAAALLGLALLALAGLGVAGAGGQAALAGAGLVSGLAALALLRPLVPLRPLARYAERLLTHEATFRALADTRLWFFRRLAERLPAGLGLRRAGDLLGRLVADVEALDGLYLRALVPGAAALAAVLAIALLLGMLAPRLAAAVALPLALALLAPLALAPAAARAAAAAAASQGALRAAVVDPLTGLEDTLAANAEGRAAARLAEAGAALAAAQRRLAMRGALGGALGGLLVQAALLAALGWGLAAGPEGVAPALLALFLVVAAAETLGLMPRAGAALAAAAAAARRLFQAADQPPPVAEPAAPAPLPPRGHAIRIRDLRFAWAPDRPPVFEGLDLDVPEGARVAILGPSGSGKSTLAALLLKLAAPQGGRITLGGADLATLPAAAVRGRIACLTQDARLFDDTIAANLRLAAPEAEDAALWRALEAARVAELVRALPEGLETRCGEAGARLSGGQARRLALARALLSPAPVLILDEPAAGLDTETECEFLATLDAATAGRSVILIVHRLIGVERPTRILRLIGGRAIPATG</sequence>
<dbReference type="GO" id="GO:0034040">
    <property type="term" value="F:ATPase-coupled lipid transmembrane transporter activity"/>
    <property type="evidence" value="ECO:0007669"/>
    <property type="project" value="TreeGrafter"/>
</dbReference>
<feature type="transmembrane region" description="Helical" evidence="7">
    <location>
        <begin position="52"/>
        <end position="73"/>
    </location>
</feature>
<evidence type="ECO:0000256" key="4">
    <source>
        <dbReference type="ARBA" id="ARBA00022840"/>
    </source>
</evidence>
<dbReference type="GO" id="GO:0034775">
    <property type="term" value="P:glutathione transmembrane transport"/>
    <property type="evidence" value="ECO:0007669"/>
    <property type="project" value="InterPro"/>
</dbReference>
<dbReference type="InterPro" id="IPR011527">
    <property type="entry name" value="ABC1_TM_dom"/>
</dbReference>
<evidence type="ECO:0000256" key="5">
    <source>
        <dbReference type="ARBA" id="ARBA00022989"/>
    </source>
</evidence>
<dbReference type="Gene3D" id="1.20.1560.10">
    <property type="entry name" value="ABC transporter type 1, transmembrane domain"/>
    <property type="match status" value="1"/>
</dbReference>
<evidence type="ECO:0000256" key="7">
    <source>
        <dbReference type="SAM" id="Phobius"/>
    </source>
</evidence>
<dbReference type="SMART" id="SM00382">
    <property type="entry name" value="AAA"/>
    <property type="match status" value="1"/>
</dbReference>
<dbReference type="NCBIfam" id="TIGR02868">
    <property type="entry name" value="CydC"/>
    <property type="match status" value="1"/>
</dbReference>
<comment type="subcellular location">
    <subcellularLocation>
        <location evidence="1">Cell membrane</location>
        <topology evidence="1">Multi-pass membrane protein</topology>
    </subcellularLocation>
</comment>
<dbReference type="GO" id="GO:0140359">
    <property type="term" value="F:ABC-type transporter activity"/>
    <property type="evidence" value="ECO:0007669"/>
    <property type="project" value="InterPro"/>
</dbReference>
<dbReference type="InterPro" id="IPR014223">
    <property type="entry name" value="ABC_CydC/D"/>
</dbReference>
<dbReference type="EMBL" id="BMKS01000016">
    <property type="protein sequence ID" value="GGG47328.1"/>
    <property type="molecule type" value="Genomic_DNA"/>
</dbReference>
<dbReference type="AlphaFoldDB" id="A0A8J2ZEY5"/>
<protein>
    <submittedName>
        <fullName evidence="10">Thiol reductant ABC exporter subunit CydC</fullName>
    </submittedName>
</protein>
<dbReference type="PANTHER" id="PTHR24221">
    <property type="entry name" value="ATP-BINDING CASSETTE SUB-FAMILY B"/>
    <property type="match status" value="1"/>
</dbReference>
<proteinExistence type="predicted"/>
<dbReference type="InterPro" id="IPR039421">
    <property type="entry name" value="Type_1_exporter"/>
</dbReference>
<keyword evidence="5 7" id="KW-1133">Transmembrane helix</keyword>
<evidence type="ECO:0000259" key="8">
    <source>
        <dbReference type="PROSITE" id="PS50893"/>
    </source>
</evidence>
<dbReference type="InterPro" id="IPR027417">
    <property type="entry name" value="P-loop_NTPase"/>
</dbReference>
<dbReference type="GO" id="GO:0016887">
    <property type="term" value="F:ATP hydrolysis activity"/>
    <property type="evidence" value="ECO:0007669"/>
    <property type="project" value="InterPro"/>
</dbReference>
<dbReference type="InterPro" id="IPR003439">
    <property type="entry name" value="ABC_transporter-like_ATP-bd"/>
</dbReference>
<evidence type="ECO:0000313" key="10">
    <source>
        <dbReference type="EMBL" id="GGG47328.1"/>
    </source>
</evidence>
<gene>
    <name evidence="10" type="ORF">GCM10010964_38380</name>
</gene>
<dbReference type="InterPro" id="IPR036640">
    <property type="entry name" value="ABC1_TM_sf"/>
</dbReference>
<feature type="transmembrane region" description="Helical" evidence="7">
    <location>
        <begin position="136"/>
        <end position="159"/>
    </location>
</feature>